<evidence type="ECO:0000256" key="2">
    <source>
        <dbReference type="ARBA" id="ARBA00009347"/>
    </source>
</evidence>
<proteinExistence type="inferred from homology"/>
<evidence type="ECO:0000256" key="5">
    <source>
        <dbReference type="ARBA" id="ARBA00023002"/>
    </source>
</evidence>
<dbReference type="InterPro" id="IPR009075">
    <property type="entry name" value="AcylCo_DH/oxidase_C"/>
</dbReference>
<gene>
    <name evidence="8" type="ORF">EXE63_29485</name>
</gene>
<feature type="domain" description="Acyl-CoA dehydrogenase/oxidase N-terminal" evidence="7">
    <location>
        <begin position="7"/>
        <end position="117"/>
    </location>
</feature>
<dbReference type="EMBL" id="CP038799">
    <property type="protein sequence ID" value="QIV84549.1"/>
    <property type="molecule type" value="Genomic_DNA"/>
</dbReference>
<evidence type="ECO:0000313" key="8">
    <source>
        <dbReference type="EMBL" id="QIV84549.1"/>
    </source>
</evidence>
<dbReference type="Pfam" id="PF02771">
    <property type="entry name" value="Acyl-CoA_dh_N"/>
    <property type="match status" value="1"/>
</dbReference>
<dbReference type="PANTHER" id="PTHR43884">
    <property type="entry name" value="ACYL-COA DEHYDROGENASE"/>
    <property type="match status" value="1"/>
</dbReference>
<dbReference type="Pfam" id="PF00441">
    <property type="entry name" value="Acyl-CoA_dh_1"/>
    <property type="match status" value="1"/>
</dbReference>
<dbReference type="RefSeq" id="WP_168144877.1">
    <property type="nucleotide sequence ID" value="NZ_CBCSDT010000008.1"/>
</dbReference>
<evidence type="ECO:0000256" key="4">
    <source>
        <dbReference type="ARBA" id="ARBA00022827"/>
    </source>
</evidence>
<evidence type="ECO:0000256" key="3">
    <source>
        <dbReference type="ARBA" id="ARBA00022630"/>
    </source>
</evidence>
<comment type="cofactor">
    <cofactor evidence="1">
        <name>FAD</name>
        <dbReference type="ChEBI" id="CHEBI:57692"/>
    </cofactor>
</comment>
<dbReference type="SUPFAM" id="SSF47203">
    <property type="entry name" value="Acyl-CoA dehydrogenase C-terminal domain-like"/>
    <property type="match status" value="1"/>
</dbReference>
<feature type="domain" description="Acyl-CoA dehydrogenase/oxidase C-terminal" evidence="6">
    <location>
        <begin position="224"/>
        <end position="354"/>
    </location>
</feature>
<dbReference type="GO" id="GO:0050660">
    <property type="term" value="F:flavin adenine dinucleotide binding"/>
    <property type="evidence" value="ECO:0007669"/>
    <property type="project" value="InterPro"/>
</dbReference>
<sequence>MNLEYSTEQVALADTVRAFLAEKAGVTDHVRAHLDNPRGTTDTVWHGLAALGMTGLLVAPEYGGSGATMVDAGITAEALGAAVNSGPWLSCAAASRALFRFGLEDESSALLSGVADGSVIATVGPLTGPGPESVGNGPQVHLRGEIGRLRDAAAADIALIPVRGQAGWALHAVSTDDLELTEVAGIDCTSRVFLARFDDVPARVLGVAGDDAMAALRDDVLALAAADALGAAQRLLDLTIGYAVSRRQFGQPIGSFQAVQQLCVSMFQTVELGRGGVLRALWAADDADGAERRLAAARAKAFGATLATVGDTAIQVFGGIGYTWEHDAHLYLRRLLGFSTFLGGSDDHLEQLGAELVAGCRRGKDTVQ</sequence>
<dbReference type="SUPFAM" id="SSF56645">
    <property type="entry name" value="Acyl-CoA dehydrogenase NM domain-like"/>
    <property type="match status" value="1"/>
</dbReference>
<name>A0A6H0SDN3_9MYCO</name>
<reference evidence="8 9" key="1">
    <citation type="submission" date="2019-04" db="EMBL/GenBank/DDBJ databases">
        <title>Draft, Whole-Genome Sequence of the Anthracene-degrading Mycobacterium frederiksbergense LB501T, Isolated from a Polycyclic Aromatic Hydrocarbon (PAH)-Contaminated Soil.</title>
        <authorList>
            <person name="Augelletti F."/>
        </authorList>
    </citation>
    <scope>NUCLEOTIDE SEQUENCE [LARGE SCALE GENOMIC DNA]</scope>
    <source>
        <strain evidence="8 9">LB 501T</strain>
    </source>
</reference>
<keyword evidence="5" id="KW-0560">Oxidoreductase</keyword>
<evidence type="ECO:0000259" key="7">
    <source>
        <dbReference type="Pfam" id="PF02771"/>
    </source>
</evidence>
<dbReference type="InterPro" id="IPR013786">
    <property type="entry name" value="AcylCoA_DH/ox_N"/>
</dbReference>
<evidence type="ECO:0000256" key="1">
    <source>
        <dbReference type="ARBA" id="ARBA00001974"/>
    </source>
</evidence>
<organism evidence="8 9">
    <name type="scientific">Mycolicibacterium frederiksbergense</name>
    <dbReference type="NCBI Taxonomy" id="117567"/>
    <lineage>
        <taxon>Bacteria</taxon>
        <taxon>Bacillati</taxon>
        <taxon>Actinomycetota</taxon>
        <taxon>Actinomycetes</taxon>
        <taxon>Mycobacteriales</taxon>
        <taxon>Mycobacteriaceae</taxon>
        <taxon>Mycolicibacterium</taxon>
    </lineage>
</organism>
<dbReference type="InterPro" id="IPR009100">
    <property type="entry name" value="AcylCoA_DH/oxidase_NM_dom_sf"/>
</dbReference>
<keyword evidence="9" id="KW-1185">Reference proteome</keyword>
<keyword evidence="3" id="KW-0285">Flavoprotein</keyword>
<dbReference type="PANTHER" id="PTHR43884:SF20">
    <property type="entry name" value="ACYL-COA DEHYDROGENASE FADE28"/>
    <property type="match status" value="1"/>
</dbReference>
<dbReference type="InterPro" id="IPR036250">
    <property type="entry name" value="AcylCo_DH-like_C"/>
</dbReference>
<accession>A0A6H0SDN3</accession>
<comment type="similarity">
    <text evidence="2">Belongs to the acyl-CoA dehydrogenase family.</text>
</comment>
<dbReference type="Proteomes" id="UP000501849">
    <property type="component" value="Chromosome"/>
</dbReference>
<dbReference type="GO" id="GO:0003995">
    <property type="term" value="F:acyl-CoA dehydrogenase activity"/>
    <property type="evidence" value="ECO:0007669"/>
    <property type="project" value="TreeGrafter"/>
</dbReference>
<dbReference type="Gene3D" id="1.10.540.10">
    <property type="entry name" value="Acyl-CoA dehydrogenase/oxidase, N-terminal domain"/>
    <property type="match status" value="1"/>
</dbReference>
<evidence type="ECO:0000313" key="9">
    <source>
        <dbReference type="Proteomes" id="UP000501849"/>
    </source>
</evidence>
<keyword evidence="4" id="KW-0274">FAD</keyword>
<dbReference type="InterPro" id="IPR037069">
    <property type="entry name" value="AcylCoA_DH/ox_N_sf"/>
</dbReference>
<dbReference type="KEGG" id="mfre:EXE63_29485"/>
<evidence type="ECO:0000259" key="6">
    <source>
        <dbReference type="Pfam" id="PF00441"/>
    </source>
</evidence>
<dbReference type="AlphaFoldDB" id="A0A6H0SDN3"/>
<dbReference type="Gene3D" id="1.20.140.10">
    <property type="entry name" value="Butyryl-CoA Dehydrogenase, subunit A, domain 3"/>
    <property type="match status" value="1"/>
</dbReference>
<protein>
    <submittedName>
        <fullName evidence="8">Acyl-CoA dehydrogenase</fullName>
    </submittedName>
</protein>